<dbReference type="AlphaFoldDB" id="A0A1W1CLY6"/>
<gene>
    <name evidence="1" type="ORF">MNB_SM-4-1235</name>
</gene>
<dbReference type="EMBL" id="FPHF01000092">
    <property type="protein sequence ID" value="SFV66717.1"/>
    <property type="molecule type" value="Genomic_DNA"/>
</dbReference>
<organism evidence="1">
    <name type="scientific">hydrothermal vent metagenome</name>
    <dbReference type="NCBI Taxonomy" id="652676"/>
    <lineage>
        <taxon>unclassified sequences</taxon>
        <taxon>metagenomes</taxon>
        <taxon>ecological metagenomes</taxon>
    </lineage>
</organism>
<proteinExistence type="predicted"/>
<name>A0A1W1CLY6_9ZZZZ</name>
<sequence length="294" mass="33700">MKNRKHRILIVILMGMVLFSSSLALLMYSKQNKVQEVNETFIEVFTASKTLKKGSLIGGHDIVAIKVSKAYMPFTPLTQSEIISRYTSVDILAGEQFRKEKISLVKPQLRQTTQKEISTLKEVVTEEFDPTVANDMITLPLSLFRNIDNTLKKGDYIDILSIKNKNSKNKETSFETKYIAVHISIDSFVHQYQSVTSFVSLDDDEKIVMADSVVFEMNPRDIKNLLSLYYKAQELNTNRVHNINKTNSGHLWMVKCSKTLDASTQKKKKKMLADYVVPRRTRKNSSSVRISYEK</sequence>
<evidence type="ECO:0000313" key="1">
    <source>
        <dbReference type="EMBL" id="SFV66717.1"/>
    </source>
</evidence>
<protein>
    <recommendedName>
        <fullName evidence="2">SAF domain-containing protein</fullName>
    </recommendedName>
</protein>
<evidence type="ECO:0008006" key="2">
    <source>
        <dbReference type="Google" id="ProtNLM"/>
    </source>
</evidence>
<reference evidence="1" key="1">
    <citation type="submission" date="2016-10" db="EMBL/GenBank/DDBJ databases">
        <authorList>
            <person name="de Groot N.N."/>
        </authorList>
    </citation>
    <scope>NUCLEOTIDE SEQUENCE</scope>
</reference>
<accession>A0A1W1CLY6</accession>